<name>A0A094WG97_ALKAL</name>
<dbReference type="SUPFAM" id="SSF48452">
    <property type="entry name" value="TPR-like"/>
    <property type="match status" value="1"/>
</dbReference>
<proteinExistence type="predicted"/>
<organism evidence="2 4">
    <name type="scientific">Alkalihalobacillus alcalophilus ATCC 27647 = CGMCC 1.3604</name>
    <dbReference type="NCBI Taxonomy" id="1218173"/>
    <lineage>
        <taxon>Bacteria</taxon>
        <taxon>Bacillati</taxon>
        <taxon>Bacillota</taxon>
        <taxon>Bacilli</taxon>
        <taxon>Bacillales</taxon>
        <taxon>Bacillaceae</taxon>
        <taxon>Alkalihalobacillus</taxon>
    </lineage>
</organism>
<evidence type="ECO:0000313" key="5">
    <source>
        <dbReference type="Proteomes" id="UP000297014"/>
    </source>
</evidence>
<protein>
    <submittedName>
        <fullName evidence="2">Uncharacterized protein</fullName>
    </submittedName>
</protein>
<dbReference type="eggNOG" id="COG0457">
    <property type="taxonomic scope" value="Bacteria"/>
</dbReference>
<feature type="repeat" description="TPR" evidence="1">
    <location>
        <begin position="167"/>
        <end position="200"/>
    </location>
</feature>
<dbReference type="InterPro" id="IPR019734">
    <property type="entry name" value="TPR_rpt"/>
</dbReference>
<evidence type="ECO:0000313" key="2">
    <source>
        <dbReference type="EMBL" id="KGA96754.1"/>
    </source>
</evidence>
<sequence length="337" mass="38247">MNQINPQLICALTGKKKEEVPELPTLSALPSKYVQLVSKNIKKIVPPFESNLQFLICKNCGKKAQYNLGHLTINLRNYNKNKQAEVDEYVQPTGYFRCKQCNSAGKWDITNEYRIMLISALMMLSSNSEDSRFSLGENRLFDGSSHTYATDSEEHLLNTLMESKEDSFVWNRLGNLYYKGGRADLAACAYEHSIALNPQQTESLFSLGMILSAIGEAQEAANYLHKMLISSSSYRQMKASDLRDLLSNGLNELFHLNTLSNGVISVPPPIELYKEFHINIPSSEEGSIEVLEGEIVTDDLTSFYPIAELFMGERSKELPGNKKYFMKKKKKKRKRKK</sequence>
<dbReference type="InterPro" id="IPR011990">
    <property type="entry name" value="TPR-like_helical_dom_sf"/>
</dbReference>
<accession>A0A094WG97</accession>
<dbReference type="EMBL" id="JALP01000019">
    <property type="protein sequence ID" value="THG92133.1"/>
    <property type="molecule type" value="Genomic_DNA"/>
</dbReference>
<dbReference type="Gene3D" id="1.25.40.10">
    <property type="entry name" value="Tetratricopeptide repeat domain"/>
    <property type="match status" value="1"/>
</dbReference>
<reference evidence="2 4" key="1">
    <citation type="journal article" date="2014" name="Genome Announc.">
        <title>Draft Genome Sequence of Bacillus alcalophilus AV1934, a Classic Alkaliphile Isolated from Human Feces in 1934.</title>
        <authorList>
            <person name="Attie O."/>
            <person name="Jayaprakash A."/>
            <person name="Shah H."/>
            <person name="Paulsen I.T."/>
            <person name="Morino M."/>
            <person name="Takahashi Y."/>
            <person name="Narumi I."/>
            <person name="Sachidanandam R."/>
            <person name="Satoh K."/>
            <person name="Ito M."/>
            <person name="Krulwich T.A."/>
        </authorList>
    </citation>
    <scope>NUCLEOTIDE SEQUENCE [LARGE SCALE GENOMIC DNA]</scope>
    <source>
        <strain evidence="2 4">AV1934</strain>
    </source>
</reference>
<gene>
    <name evidence="3" type="ORF">AJ85_16955</name>
    <name evidence="2" type="ORF">BALCAV_0214455</name>
</gene>
<dbReference type="AlphaFoldDB" id="A0A094WG97"/>
<dbReference type="OrthoDB" id="1675022at2"/>
<evidence type="ECO:0000313" key="4">
    <source>
        <dbReference type="Proteomes" id="UP000002754"/>
    </source>
</evidence>
<keyword evidence="1" id="KW-0802">TPR repeat</keyword>
<dbReference type="SMART" id="SM00028">
    <property type="entry name" value="TPR"/>
    <property type="match status" value="2"/>
</dbReference>
<dbReference type="RefSeq" id="WP_003322209.1">
    <property type="nucleotide sequence ID" value="NZ_ALPT02000048.1"/>
</dbReference>
<reference evidence="3 5" key="2">
    <citation type="submission" date="2014-01" db="EMBL/GenBank/DDBJ databases">
        <title>Draft genome sequencing of Bacillus alcalophilus CGMCC 1.3604.</title>
        <authorList>
            <person name="Yang J."/>
            <person name="Diao L."/>
            <person name="Yang S."/>
        </authorList>
    </citation>
    <scope>NUCLEOTIDE SEQUENCE [LARGE SCALE GENOMIC DNA]</scope>
    <source>
        <strain evidence="3 5">CGMCC 1.3604</strain>
    </source>
</reference>
<dbReference type="STRING" id="1218173.BALCAV_0214455"/>
<dbReference type="PROSITE" id="PS50005">
    <property type="entry name" value="TPR"/>
    <property type="match status" value="1"/>
</dbReference>
<keyword evidence="4" id="KW-1185">Reference proteome</keyword>
<dbReference type="Proteomes" id="UP000002754">
    <property type="component" value="Unassembled WGS sequence"/>
</dbReference>
<dbReference type="Proteomes" id="UP000297014">
    <property type="component" value="Unassembled WGS sequence"/>
</dbReference>
<evidence type="ECO:0000313" key="3">
    <source>
        <dbReference type="EMBL" id="THG92133.1"/>
    </source>
</evidence>
<dbReference type="EMBL" id="ALPT02000048">
    <property type="protein sequence ID" value="KGA96754.1"/>
    <property type="molecule type" value="Genomic_DNA"/>
</dbReference>
<evidence type="ECO:0000256" key="1">
    <source>
        <dbReference type="PROSITE-ProRule" id="PRU00339"/>
    </source>
</evidence>
<comment type="caution">
    <text evidence="2">The sequence shown here is derived from an EMBL/GenBank/DDBJ whole genome shotgun (WGS) entry which is preliminary data.</text>
</comment>